<proteinExistence type="predicted"/>
<dbReference type="Proteomes" id="UP000063919">
    <property type="component" value="Chromosome"/>
</dbReference>
<name>A0A0M5KEG9_9MOLU</name>
<reference evidence="1 2" key="1">
    <citation type="journal article" date="2015" name="Genome Announc.">
        <title>Complete Genome Sequence of Spiroplasma cantharicola CC-1T (DSM 21588), a Bacterium Isolated from Soldier Beetle (Cantharis carolinus).</title>
        <authorList>
            <person name="Lo W.S."/>
            <person name="Liu P.Y."/>
            <person name="Kuo C.H."/>
        </authorList>
    </citation>
    <scope>NUCLEOTIDE SEQUENCE [LARGE SCALE GENOMIC DNA]</scope>
    <source>
        <strain evidence="1 2">CC-1</strain>
    </source>
</reference>
<evidence type="ECO:0000313" key="2">
    <source>
        <dbReference type="Proteomes" id="UP000063919"/>
    </source>
</evidence>
<dbReference type="EMBL" id="CP012622">
    <property type="protein sequence ID" value="ALD66376.1"/>
    <property type="molecule type" value="Genomic_DNA"/>
</dbReference>
<evidence type="ECO:0000313" key="1">
    <source>
        <dbReference type="EMBL" id="ALD66376.1"/>
    </source>
</evidence>
<protein>
    <submittedName>
        <fullName evidence="1">Uncharacterized protein</fullName>
    </submittedName>
</protein>
<accession>A0A0M5KEG9</accession>
<dbReference type="KEGG" id="scj:SCANT_v1c04700"/>
<gene>
    <name evidence="1" type="ORF">SCANT_v1c04700</name>
</gene>
<dbReference type="RefSeq" id="WP_053946138.1">
    <property type="nucleotide sequence ID" value="NZ_CP012622.1"/>
</dbReference>
<keyword evidence="2" id="KW-1185">Reference proteome</keyword>
<sequence>MNKKTFTILKTTFNITSTKFNFLIYDFGGFARKNRNYIFNISESNEFYFPEYFLEQYTNYNKNKQDILNLSKVSIEYESLKNKIQVQEKKITGQFSEICQIGMSIENKKYKNINKHSRNSKNVSRNGYDGILVDPEKSEILFFESKSSICKISEGETISKIKSLFKKGLETIYGIRDDKFSKVMNPIDQKPLDAKKIIDRVIEFDRMTKDLEKYNIANKDIVAAEITRFAQEASRIESENIFLDIKRQIIGITIFNNENENLEDIFIDFQNSIQAEFAKWQENPKINISKIYKILFDRINNEKLISIEINLVFLEKDPMLIIKNGIEMSLKKEWWNE</sequence>
<dbReference type="AlphaFoldDB" id="A0A0M5KEG9"/>
<dbReference type="PATRIC" id="fig|362837.3.peg.481"/>
<organism evidence="1 2">
    <name type="scientific">Spiroplasma cantharicola</name>
    <dbReference type="NCBI Taxonomy" id="362837"/>
    <lineage>
        <taxon>Bacteria</taxon>
        <taxon>Bacillati</taxon>
        <taxon>Mycoplasmatota</taxon>
        <taxon>Mollicutes</taxon>
        <taxon>Entomoplasmatales</taxon>
        <taxon>Spiroplasmataceae</taxon>
        <taxon>Spiroplasma</taxon>
    </lineage>
</organism>